<dbReference type="CDD" id="cd08977">
    <property type="entry name" value="SusD"/>
    <property type="match status" value="1"/>
</dbReference>
<evidence type="ECO:0000256" key="4">
    <source>
        <dbReference type="ARBA" id="ARBA00023136"/>
    </source>
</evidence>
<accession>E2NLM5</accession>
<evidence type="ECO:0000256" key="3">
    <source>
        <dbReference type="ARBA" id="ARBA00022729"/>
    </source>
</evidence>
<dbReference type="InterPro" id="IPR033985">
    <property type="entry name" value="SusD-like_N"/>
</dbReference>
<evidence type="ECO:0000256" key="2">
    <source>
        <dbReference type="ARBA" id="ARBA00006275"/>
    </source>
</evidence>
<sequence>MKNILFILCTFFCLSSCESFLDLAPESQPNANSFYKTESDFNGAVIACYQTFRSYPTMVLDVLEYRSDNMYMPSFTSGSQDKYEINHFQDNKTNSLIADIWKNSYSAISRCNVVIDKIQNAGINADKKLQFEAEVRFIRAFHYFNLVRLFGKVPLVVHEITDSEALKTPREEIDKVYEQIVADLKFALQLPKKYDNSDLGRVTEKAAEGLLAKVCLTNAKYADAKVYLNNIITNGDCDLLTNITDVFDVNNEMNKEILFAVKYSKTLVDGGHGMWLSLSDVTLAHFSSVLKEAYDGSDKRAELIQYKKSGTTYLPVKFYDIQDASTKQVGNDFIILRYADVLLMYAEVLNELSFNTDINSKESGFYYLNKVRSRAGLPALSSTELPSQAEFKKAVLHERYLEFPLEGNRWFDLVRTGTVKEAIKAAYDIDVPAFRLIFPIPSAEVEKVNNPDILPQNPEY</sequence>
<keyword evidence="3" id="KW-0732">Signal</keyword>
<keyword evidence="5" id="KW-0998">Cell outer membrane</keyword>
<evidence type="ECO:0000256" key="5">
    <source>
        <dbReference type="ARBA" id="ARBA00023237"/>
    </source>
</evidence>
<feature type="domain" description="RagB/SusD" evidence="6">
    <location>
        <begin position="305"/>
        <end position="428"/>
    </location>
</feature>
<reference evidence="8 9" key="1">
    <citation type="submission" date="2008-12" db="EMBL/GenBank/DDBJ databases">
        <authorList>
            <person name="Fulton L."/>
            <person name="Clifton S."/>
            <person name="Fulton B."/>
            <person name="Xu J."/>
            <person name="Minx P."/>
            <person name="Pepin K.H."/>
            <person name="Johnson M."/>
            <person name="Bhonagiri V."/>
            <person name="Nash W.E."/>
            <person name="Mardis E.R."/>
            <person name="Wilson R.K."/>
        </authorList>
    </citation>
    <scope>NUCLEOTIDE SEQUENCE [LARGE SCALE GENOMIC DNA]</scope>
    <source>
        <strain evidence="8 9">DSM 14838</strain>
    </source>
</reference>
<dbReference type="SUPFAM" id="SSF48452">
    <property type="entry name" value="TPR-like"/>
    <property type="match status" value="1"/>
</dbReference>
<evidence type="ECO:0000259" key="7">
    <source>
        <dbReference type="Pfam" id="PF14322"/>
    </source>
</evidence>
<evidence type="ECO:0000256" key="1">
    <source>
        <dbReference type="ARBA" id="ARBA00004442"/>
    </source>
</evidence>
<dbReference type="GO" id="GO:0009279">
    <property type="term" value="C:cell outer membrane"/>
    <property type="evidence" value="ECO:0007669"/>
    <property type="project" value="UniProtKB-SubCell"/>
</dbReference>
<feature type="domain" description="SusD-like N-terminal" evidence="7">
    <location>
        <begin position="20"/>
        <end position="216"/>
    </location>
</feature>
<dbReference type="RefSeq" id="WP_007214552.1">
    <property type="nucleotide sequence ID" value="NZ_EQ973495.1"/>
</dbReference>
<dbReference type="Gene3D" id="1.25.40.390">
    <property type="match status" value="2"/>
</dbReference>
<dbReference type="Proteomes" id="UP000003711">
    <property type="component" value="Unassembled WGS sequence"/>
</dbReference>
<keyword evidence="4" id="KW-0472">Membrane</keyword>
<proteinExistence type="inferred from homology"/>
<organism evidence="8 9">
    <name type="scientific">Bacteroides cellulosilyticus DSM 14838</name>
    <dbReference type="NCBI Taxonomy" id="537012"/>
    <lineage>
        <taxon>Bacteria</taxon>
        <taxon>Pseudomonadati</taxon>
        <taxon>Bacteroidota</taxon>
        <taxon>Bacteroidia</taxon>
        <taxon>Bacteroidales</taxon>
        <taxon>Bacteroidaceae</taxon>
        <taxon>Bacteroides</taxon>
    </lineage>
</organism>
<dbReference type="InterPro" id="IPR012944">
    <property type="entry name" value="SusD_RagB_dom"/>
</dbReference>
<comment type="similarity">
    <text evidence="2">Belongs to the SusD family.</text>
</comment>
<gene>
    <name evidence="8" type="ORF">BACCELL_05219</name>
</gene>
<protein>
    <submittedName>
        <fullName evidence="8">SusD family protein</fullName>
    </submittedName>
</protein>
<reference evidence="8 9" key="2">
    <citation type="submission" date="2009-01" db="EMBL/GenBank/DDBJ databases">
        <title>Draft genome sequence of Bacteroides cellulosilyticus (DSM 14838).</title>
        <authorList>
            <person name="Sudarsanam P."/>
            <person name="Ley R."/>
            <person name="Guruge J."/>
            <person name="Turnbaugh P.J."/>
            <person name="Mahowald M."/>
            <person name="Liep D."/>
            <person name="Gordon J."/>
        </authorList>
    </citation>
    <scope>NUCLEOTIDE SEQUENCE [LARGE SCALE GENOMIC DNA]</scope>
    <source>
        <strain evidence="8 9">DSM 14838</strain>
    </source>
</reference>
<evidence type="ECO:0000313" key="8">
    <source>
        <dbReference type="EMBL" id="EEF87164.1"/>
    </source>
</evidence>
<comment type="subcellular location">
    <subcellularLocation>
        <location evidence="1">Cell outer membrane</location>
    </subcellularLocation>
</comment>
<dbReference type="Pfam" id="PF07980">
    <property type="entry name" value="SusD_RagB"/>
    <property type="match status" value="1"/>
</dbReference>
<name>E2NLM5_9BACE</name>
<evidence type="ECO:0000313" key="9">
    <source>
        <dbReference type="Proteomes" id="UP000003711"/>
    </source>
</evidence>
<evidence type="ECO:0000259" key="6">
    <source>
        <dbReference type="Pfam" id="PF07980"/>
    </source>
</evidence>
<comment type="caution">
    <text evidence="8">The sequence shown here is derived from an EMBL/GenBank/DDBJ whole genome shotgun (WGS) entry which is preliminary data.</text>
</comment>
<dbReference type="HOGENOM" id="CLU_015553_1_3_10"/>
<dbReference type="InterPro" id="IPR011990">
    <property type="entry name" value="TPR-like_helical_dom_sf"/>
</dbReference>
<dbReference type="AlphaFoldDB" id="E2NLM5"/>
<dbReference type="Pfam" id="PF14322">
    <property type="entry name" value="SusD-like_3"/>
    <property type="match status" value="1"/>
</dbReference>
<dbReference type="EMBL" id="ACCH01000430">
    <property type="protein sequence ID" value="EEF87164.1"/>
    <property type="molecule type" value="Genomic_DNA"/>
</dbReference>